<accession>A0ACC2TMH7</accession>
<protein>
    <submittedName>
        <fullName evidence="1">Uncharacterized protein</fullName>
    </submittedName>
</protein>
<organism evidence="1 2">
    <name type="scientific">Entomophthora muscae</name>
    <dbReference type="NCBI Taxonomy" id="34485"/>
    <lineage>
        <taxon>Eukaryota</taxon>
        <taxon>Fungi</taxon>
        <taxon>Fungi incertae sedis</taxon>
        <taxon>Zoopagomycota</taxon>
        <taxon>Entomophthoromycotina</taxon>
        <taxon>Entomophthoromycetes</taxon>
        <taxon>Entomophthorales</taxon>
        <taxon>Entomophthoraceae</taxon>
        <taxon>Entomophthora</taxon>
    </lineage>
</organism>
<dbReference type="EMBL" id="QTSX02002370">
    <property type="protein sequence ID" value="KAJ9075800.1"/>
    <property type="molecule type" value="Genomic_DNA"/>
</dbReference>
<gene>
    <name evidence="1" type="ORF">DSO57_1032258</name>
</gene>
<evidence type="ECO:0000313" key="1">
    <source>
        <dbReference type="EMBL" id="KAJ9075800.1"/>
    </source>
</evidence>
<sequence length="188" mass="20365">MDYQPGQDPGMAGIPYDSPASPLPQPYDHSRAGMVILTILSLAKVVIPNLGAYCSLATGLLYLTFSAPFLHWALVTCYLDGLSSPSISWYMTVTGHDMTHTTNNSHLLNKDKEASVIGLMGLMSALVTNHNLVSEKGINQQATTRNNALEQKVYTTLLKNLANEHLPCTCAILPPLNLVVLPAQISIF</sequence>
<name>A0ACC2TMH7_9FUNG</name>
<evidence type="ECO:0000313" key="2">
    <source>
        <dbReference type="Proteomes" id="UP001165960"/>
    </source>
</evidence>
<comment type="caution">
    <text evidence="1">The sequence shown here is derived from an EMBL/GenBank/DDBJ whole genome shotgun (WGS) entry which is preliminary data.</text>
</comment>
<proteinExistence type="predicted"/>
<keyword evidence="2" id="KW-1185">Reference proteome</keyword>
<dbReference type="Proteomes" id="UP001165960">
    <property type="component" value="Unassembled WGS sequence"/>
</dbReference>
<reference evidence="1" key="1">
    <citation type="submission" date="2022-04" db="EMBL/GenBank/DDBJ databases">
        <title>Genome of the entomopathogenic fungus Entomophthora muscae.</title>
        <authorList>
            <person name="Elya C."/>
            <person name="Lovett B.R."/>
            <person name="Lee E."/>
            <person name="Macias A.M."/>
            <person name="Hajek A.E."/>
            <person name="De Bivort B.L."/>
            <person name="Kasson M.T."/>
            <person name="De Fine Licht H.H."/>
            <person name="Stajich J.E."/>
        </authorList>
    </citation>
    <scope>NUCLEOTIDE SEQUENCE</scope>
    <source>
        <strain evidence="1">Berkeley</strain>
    </source>
</reference>